<dbReference type="AlphaFoldDB" id="A0A0K0FT18"/>
<sequence>MPRVSASCINQVIEMDYWKRMAIIGFVMMVVFIIGFLGILYLLYRELTAKKRSGKRIGDFESLKPCKNQVVALYRE</sequence>
<accession>A0A0K0FT18</accession>
<reference evidence="2 3" key="1">
    <citation type="submission" date="2014-07" db="EMBL/GenBank/DDBJ databases">
        <authorList>
            <person name="Martin A.A"/>
            <person name="De Silva N."/>
        </authorList>
    </citation>
    <scope>NUCLEOTIDE SEQUENCE</scope>
</reference>
<name>A0A0K0FT18_STRVS</name>
<evidence type="ECO:0000313" key="4">
    <source>
        <dbReference type="WBParaSite" id="SVE_1463900.1"/>
    </source>
</evidence>
<keyword evidence="1" id="KW-0812">Transmembrane</keyword>
<reference evidence="3 4" key="2">
    <citation type="submission" date="2015-08" db="UniProtKB">
        <authorList>
            <consortium name="WormBaseParasite"/>
        </authorList>
    </citation>
    <scope>IDENTIFICATION</scope>
</reference>
<keyword evidence="1" id="KW-1133">Transmembrane helix</keyword>
<dbReference type="WBParaSite" id="SVE_1463900.1">
    <property type="protein sequence ID" value="SVE_1463900.1"/>
    <property type="gene ID" value="SVE_1463900"/>
</dbReference>
<proteinExistence type="predicted"/>
<evidence type="ECO:0000313" key="2">
    <source>
        <dbReference type="Proteomes" id="UP000035680"/>
    </source>
</evidence>
<dbReference type="WBParaSite" id="SVE_1253100.1">
    <property type="protein sequence ID" value="SVE_1253100.1"/>
    <property type="gene ID" value="SVE_1253100"/>
</dbReference>
<keyword evidence="1" id="KW-0472">Membrane</keyword>
<evidence type="ECO:0000256" key="1">
    <source>
        <dbReference type="SAM" id="Phobius"/>
    </source>
</evidence>
<keyword evidence="2" id="KW-1185">Reference proteome</keyword>
<organism evidence="2 4">
    <name type="scientific">Strongyloides venezuelensis</name>
    <name type="common">Threadworm</name>
    <dbReference type="NCBI Taxonomy" id="75913"/>
    <lineage>
        <taxon>Eukaryota</taxon>
        <taxon>Metazoa</taxon>
        <taxon>Ecdysozoa</taxon>
        <taxon>Nematoda</taxon>
        <taxon>Chromadorea</taxon>
        <taxon>Rhabditida</taxon>
        <taxon>Tylenchina</taxon>
        <taxon>Panagrolaimomorpha</taxon>
        <taxon>Strongyloidoidea</taxon>
        <taxon>Strongyloididae</taxon>
        <taxon>Strongyloides</taxon>
    </lineage>
</organism>
<dbReference type="Proteomes" id="UP000035680">
    <property type="component" value="Unassembled WGS sequence"/>
</dbReference>
<feature type="transmembrane region" description="Helical" evidence="1">
    <location>
        <begin position="22"/>
        <end position="44"/>
    </location>
</feature>
<evidence type="ECO:0000313" key="3">
    <source>
        <dbReference type="WBParaSite" id="SVE_1253100.1"/>
    </source>
</evidence>
<protein>
    <submittedName>
        <fullName evidence="3 4">Uncharacterized protein</fullName>
    </submittedName>
</protein>